<protein>
    <recommendedName>
        <fullName evidence="1">Transposase IS30-like HTH domain-containing protein</fullName>
    </recommendedName>
</protein>
<dbReference type="Pfam" id="PF13936">
    <property type="entry name" value="HTH_38"/>
    <property type="match status" value="1"/>
</dbReference>
<dbReference type="InterPro" id="IPR009057">
    <property type="entry name" value="Homeodomain-like_sf"/>
</dbReference>
<dbReference type="EMBL" id="MJMJ01000012">
    <property type="protein sequence ID" value="OLQ90174.1"/>
    <property type="molecule type" value="Genomic_DNA"/>
</dbReference>
<comment type="caution">
    <text evidence="2">The sequence shown here is derived from an EMBL/GenBank/DDBJ whole genome shotgun (WGS) entry which is preliminary data.</text>
</comment>
<proteinExistence type="predicted"/>
<dbReference type="OrthoDB" id="9803231at2"/>
<evidence type="ECO:0000313" key="2">
    <source>
        <dbReference type="EMBL" id="OLQ90174.1"/>
    </source>
</evidence>
<dbReference type="Proteomes" id="UP000186313">
    <property type="component" value="Unassembled WGS sequence"/>
</dbReference>
<evidence type="ECO:0000313" key="3">
    <source>
        <dbReference type="Proteomes" id="UP000186313"/>
    </source>
</evidence>
<feature type="domain" description="Transposase IS30-like HTH" evidence="1">
    <location>
        <begin position="2"/>
        <end position="44"/>
    </location>
</feature>
<name>A0A1Q9HIM4_9VIBR</name>
<accession>A0A1Q9HIM4</accession>
<dbReference type="PANTHER" id="PTHR10948">
    <property type="entry name" value="TRANSPOSASE"/>
    <property type="match status" value="1"/>
</dbReference>
<evidence type="ECO:0000259" key="1">
    <source>
        <dbReference type="Pfam" id="PF13936"/>
    </source>
</evidence>
<dbReference type="GO" id="GO:0032196">
    <property type="term" value="P:transposition"/>
    <property type="evidence" value="ECO:0007669"/>
    <property type="project" value="TreeGrafter"/>
</dbReference>
<dbReference type="PANTHER" id="PTHR10948:SF23">
    <property type="entry name" value="TRANSPOSASE INSI FOR INSERTION SEQUENCE ELEMENT IS30A-RELATED"/>
    <property type="match status" value="1"/>
</dbReference>
<reference evidence="2 3" key="1">
    <citation type="submission" date="2016-09" db="EMBL/GenBank/DDBJ databases">
        <title>Genomic Taxonomy of the Vibrionaceae.</title>
        <authorList>
            <person name="Gonzalez-Castillo A."/>
            <person name="Gomez-Gil B."/>
            <person name="Enciso-Ibarra K."/>
        </authorList>
    </citation>
    <scope>NUCLEOTIDE SEQUENCE [LARGE SCALE GENOMIC DNA]</scope>
    <source>
        <strain evidence="2 3">CAIM 703</strain>
    </source>
</reference>
<dbReference type="GO" id="GO:0004803">
    <property type="term" value="F:transposase activity"/>
    <property type="evidence" value="ECO:0007669"/>
    <property type="project" value="TreeGrafter"/>
</dbReference>
<dbReference type="InterPro" id="IPR051917">
    <property type="entry name" value="Transposase-Integrase"/>
</dbReference>
<dbReference type="AlphaFoldDB" id="A0A1Q9HIM4"/>
<dbReference type="GO" id="GO:0005829">
    <property type="term" value="C:cytosol"/>
    <property type="evidence" value="ECO:0007669"/>
    <property type="project" value="TreeGrafter"/>
</dbReference>
<dbReference type="Gene3D" id="1.10.10.60">
    <property type="entry name" value="Homeodomain-like"/>
    <property type="match status" value="1"/>
</dbReference>
<organism evidence="2 3">
    <name type="scientific">Vibrio panuliri</name>
    <dbReference type="NCBI Taxonomy" id="1381081"/>
    <lineage>
        <taxon>Bacteria</taxon>
        <taxon>Pseudomonadati</taxon>
        <taxon>Pseudomonadota</taxon>
        <taxon>Gammaproteobacteria</taxon>
        <taxon>Vibrionales</taxon>
        <taxon>Vibrionaceae</taxon>
        <taxon>Vibrio</taxon>
    </lineage>
</organism>
<dbReference type="STRING" id="1381081.BIY22_04005"/>
<dbReference type="RefSeq" id="WP_075707513.1">
    <property type="nucleotide sequence ID" value="NZ_MJMJ01000012.1"/>
</dbReference>
<dbReference type="SUPFAM" id="SSF46689">
    <property type="entry name" value="Homeodomain-like"/>
    <property type="match status" value="1"/>
</dbReference>
<gene>
    <name evidence="2" type="ORF">BIY22_04005</name>
</gene>
<sequence>MYQQLTKAKRLQIWALRKEGKNQSEIAKQLNIHRSTVSREINRNSGLYGYEPQLAQQMAAYRKKYHQQITENQYQELWQELTRLGLSADNCKRFILSHHPELSIEQLEQLISCPNAK</sequence>
<dbReference type="InterPro" id="IPR025246">
    <property type="entry name" value="IS30-like_HTH"/>
</dbReference>